<sequence>MTRPNCRRPLIAEDGRMEPPKLCVADGLKGVAVFCLVEGIEVGWNGRICTELVPSGGGGARRHPDLRRAAVTDEAEVAAVVEAAMVADEAEAAAGAEAEATEGAEARRLLDMRGAATVLVDVRWS</sequence>
<name>A0A0E0EYB0_9ORYZ</name>
<proteinExistence type="predicted"/>
<evidence type="ECO:0000313" key="2">
    <source>
        <dbReference type="Proteomes" id="UP000008021"/>
    </source>
</evidence>
<dbReference type="Gramene" id="OMERI10G08470.1">
    <property type="protein sequence ID" value="OMERI10G08470.1"/>
    <property type="gene ID" value="OMERI10G08470"/>
</dbReference>
<keyword evidence="2" id="KW-1185">Reference proteome</keyword>
<evidence type="ECO:0000313" key="1">
    <source>
        <dbReference type="EnsemblPlants" id="OMERI10G08470.1"/>
    </source>
</evidence>
<dbReference type="HOGENOM" id="CLU_1996233_0_0_1"/>
<dbReference type="Proteomes" id="UP000008021">
    <property type="component" value="Chromosome 10"/>
</dbReference>
<accession>A0A0E0EYB0</accession>
<evidence type="ECO:0008006" key="3">
    <source>
        <dbReference type="Google" id="ProtNLM"/>
    </source>
</evidence>
<organism evidence="1">
    <name type="scientific">Oryza meridionalis</name>
    <dbReference type="NCBI Taxonomy" id="40149"/>
    <lineage>
        <taxon>Eukaryota</taxon>
        <taxon>Viridiplantae</taxon>
        <taxon>Streptophyta</taxon>
        <taxon>Embryophyta</taxon>
        <taxon>Tracheophyta</taxon>
        <taxon>Spermatophyta</taxon>
        <taxon>Magnoliopsida</taxon>
        <taxon>Liliopsida</taxon>
        <taxon>Poales</taxon>
        <taxon>Poaceae</taxon>
        <taxon>BOP clade</taxon>
        <taxon>Oryzoideae</taxon>
        <taxon>Oryzeae</taxon>
        <taxon>Oryzinae</taxon>
        <taxon>Oryza</taxon>
    </lineage>
</organism>
<dbReference type="EnsemblPlants" id="OMERI10G08470.1">
    <property type="protein sequence ID" value="OMERI10G08470.1"/>
    <property type="gene ID" value="OMERI10G08470"/>
</dbReference>
<dbReference type="AlphaFoldDB" id="A0A0E0EYB0"/>
<reference evidence="1" key="2">
    <citation type="submission" date="2018-05" db="EMBL/GenBank/DDBJ databases">
        <title>OmerRS3 (Oryza meridionalis Reference Sequence Version 3).</title>
        <authorList>
            <person name="Zhang J."/>
            <person name="Kudrna D."/>
            <person name="Lee S."/>
            <person name="Talag J."/>
            <person name="Welchert J."/>
            <person name="Wing R.A."/>
        </authorList>
    </citation>
    <scope>NUCLEOTIDE SEQUENCE [LARGE SCALE GENOMIC DNA]</scope>
    <source>
        <strain evidence="1">cv. OR44</strain>
    </source>
</reference>
<reference evidence="1" key="1">
    <citation type="submission" date="2015-04" db="UniProtKB">
        <authorList>
            <consortium name="EnsemblPlants"/>
        </authorList>
    </citation>
    <scope>IDENTIFICATION</scope>
</reference>
<protein>
    <recommendedName>
        <fullName evidence="3">DUF834 domain-containing protein</fullName>
    </recommendedName>
</protein>